<dbReference type="Pfam" id="PF07963">
    <property type="entry name" value="N_methyl"/>
    <property type="match status" value="1"/>
</dbReference>
<evidence type="ECO:0008006" key="4">
    <source>
        <dbReference type="Google" id="ProtNLM"/>
    </source>
</evidence>
<evidence type="ECO:0000313" key="3">
    <source>
        <dbReference type="Proteomes" id="UP000612282"/>
    </source>
</evidence>
<keyword evidence="3" id="KW-1185">Reference proteome</keyword>
<keyword evidence="1" id="KW-0812">Transmembrane</keyword>
<dbReference type="NCBIfam" id="TIGR02532">
    <property type="entry name" value="IV_pilin_GFxxxE"/>
    <property type="match status" value="1"/>
</dbReference>
<protein>
    <recommendedName>
        <fullName evidence="4">Prepilin-type N-terminal cleavage/methylation domain-containing protein</fullName>
    </recommendedName>
</protein>
<dbReference type="InterPro" id="IPR012902">
    <property type="entry name" value="N_methyl_site"/>
</dbReference>
<gene>
    <name evidence="2" type="ORF">Aco03nite_033210</name>
</gene>
<dbReference type="InterPro" id="IPR013783">
    <property type="entry name" value="Ig-like_fold"/>
</dbReference>
<dbReference type="Gene3D" id="2.60.40.10">
    <property type="entry name" value="Immunoglobulins"/>
    <property type="match status" value="3"/>
</dbReference>
<dbReference type="EMBL" id="BOMG01000044">
    <property type="protein sequence ID" value="GID54917.1"/>
    <property type="molecule type" value="Genomic_DNA"/>
</dbReference>
<accession>A0ABQ3X8U1</accession>
<evidence type="ECO:0000256" key="1">
    <source>
        <dbReference type="SAM" id="Phobius"/>
    </source>
</evidence>
<feature type="transmembrane region" description="Helical" evidence="1">
    <location>
        <begin position="12"/>
        <end position="32"/>
    </location>
</feature>
<comment type="caution">
    <text evidence="2">The sequence shown here is derived from an EMBL/GenBank/DDBJ whole genome shotgun (WGS) entry which is preliminary data.</text>
</comment>
<dbReference type="SUPFAM" id="SSF49313">
    <property type="entry name" value="Cadherin-like"/>
    <property type="match status" value="2"/>
</dbReference>
<dbReference type="InterPro" id="IPR015919">
    <property type="entry name" value="Cadherin-like_sf"/>
</dbReference>
<evidence type="ECO:0000313" key="2">
    <source>
        <dbReference type="EMBL" id="GID54917.1"/>
    </source>
</evidence>
<dbReference type="RefSeq" id="WP_203796207.1">
    <property type="nucleotide sequence ID" value="NZ_BAAAQE010000029.1"/>
</dbReference>
<dbReference type="Pfam" id="PF05345">
    <property type="entry name" value="He_PIG"/>
    <property type="match status" value="4"/>
</dbReference>
<proteinExistence type="predicted"/>
<organism evidence="2 3">
    <name type="scientific">Actinoplanes couchii</name>
    <dbReference type="NCBI Taxonomy" id="403638"/>
    <lineage>
        <taxon>Bacteria</taxon>
        <taxon>Bacillati</taxon>
        <taxon>Actinomycetota</taxon>
        <taxon>Actinomycetes</taxon>
        <taxon>Micromonosporales</taxon>
        <taxon>Micromonosporaceae</taxon>
        <taxon>Actinoplanes</taxon>
    </lineage>
</organism>
<sequence length="560" mass="58095">MRGKDDGFSIVELIMAMAVLSIAMAGFGTFFVNGTKAVDQQRDQRQAAQLASTAIEQVRALQNTALLVGRGKTAVQAQWDAALNDSQFKDRLKPYLDSMAMAFDKDATGGADAPISTSSMTQSVNGTDFKQSIYVGTCEVYFAKTDQCVDPATATNVPADETQKLKYFRVVVLESWAQRGCTNDQCGYLTSTLISQISEPLFDIKRPSPVVRNLTLNPMPVFYVGLNTVTYQYKATGGTLPNTWTFTGVPTGLTGDKNGLISGTPTKAGTYSSATAKVTDDSGRSDTLTGITYTVVVPPAVTVTPGAPKNHVGEAVSLQPTVTGGDTGGTSKYTWSVTGLPSGLTFDAATGAITGTASATYTAVVRATDNNGVYGEATYTHTVYPAIVLTRPADQTVALGSSVIATATASGGFGTLTFSAANLPVGVSINASTGVVSGTPLTPGRYLPTVSVTDSIGPAVSDRFVIQVNTTGLLVTSPATDVTSKSGDKTTVPVETNATAVGAKGVTTTVLGTPPGMTWNAGKSAFTGTPTTPGTYQVVLTSVSTVPVSTTIYNFIWTVT</sequence>
<keyword evidence="1" id="KW-0472">Membrane</keyword>
<name>A0ABQ3X8U1_9ACTN</name>
<keyword evidence="1" id="KW-1133">Transmembrane helix</keyword>
<reference evidence="2 3" key="1">
    <citation type="submission" date="2021-01" db="EMBL/GenBank/DDBJ databases">
        <title>Whole genome shotgun sequence of Actinoplanes couchii NBRC 106145.</title>
        <authorList>
            <person name="Komaki H."/>
            <person name="Tamura T."/>
        </authorList>
    </citation>
    <scope>NUCLEOTIDE SEQUENCE [LARGE SCALE GENOMIC DNA]</scope>
    <source>
        <strain evidence="2 3">NBRC 106145</strain>
    </source>
</reference>
<dbReference type="Proteomes" id="UP000612282">
    <property type="component" value="Unassembled WGS sequence"/>
</dbReference>